<name>A0A1B4PYG5_BURCE</name>
<proteinExistence type="predicted"/>
<evidence type="ECO:0000313" key="2">
    <source>
        <dbReference type="Proteomes" id="UP000094776"/>
    </source>
</evidence>
<protein>
    <submittedName>
        <fullName evidence="1">Uncharacterized protein</fullName>
    </submittedName>
</protein>
<dbReference type="EMBL" id="CP013444">
    <property type="protein sequence ID" value="AOK18971.1"/>
    <property type="molecule type" value="Genomic_DNA"/>
</dbReference>
<reference evidence="1 2" key="1">
    <citation type="submission" date="2015-12" db="EMBL/GenBank/DDBJ databases">
        <title>Diversity of Burkholderia near neighbor genomes.</title>
        <authorList>
            <person name="Sahl J."/>
            <person name="Wagner D."/>
            <person name="Keim P."/>
        </authorList>
    </citation>
    <scope>NUCLEOTIDE SEQUENCE [LARGE SCALE GENOMIC DNA]</scope>
    <source>
        <strain evidence="1 2">MSMB1184WGS</strain>
    </source>
</reference>
<dbReference type="Gene3D" id="2.180.10.10">
    <property type="entry name" value="RHS repeat-associated core"/>
    <property type="match status" value="1"/>
</dbReference>
<organism evidence="1 2">
    <name type="scientific">Burkholderia cepacia</name>
    <name type="common">Pseudomonas cepacia</name>
    <dbReference type="NCBI Taxonomy" id="292"/>
    <lineage>
        <taxon>Bacteria</taxon>
        <taxon>Pseudomonadati</taxon>
        <taxon>Pseudomonadota</taxon>
        <taxon>Betaproteobacteria</taxon>
        <taxon>Burkholderiales</taxon>
        <taxon>Burkholderiaceae</taxon>
        <taxon>Burkholderia</taxon>
        <taxon>Burkholderia cepacia complex</taxon>
    </lineage>
</organism>
<sequence length="1057" mass="111488">MAGAWKLLASYGDGYAVQAYTVISDPTSFYGIAVRDHWANTGADFGKFQEVALQHVRQYVDMIGKEKGQSELWLSDGQVAVNNDPRNARSSDGLLLLPKTAPIEESYRAALTAAGMKPETAIDLVINRGLVPFAWYGHSPIGLGFEAARVSSFENYPSGVSRSSATALIGKTMVDMLYSLFQKGVLPSGQSLSDVMVQMTTLGNLFPGGNDIRVETQGGFSYYYNNKTGTAAMIDRSGRGKAFYNGKEIDVSPDNFRRNSSGGFDIRLNNGSWTGAGLDYNETVPRFIANEIPGHSINFTASSGDQKVASNDNGGIALPVLVSGVYNNATSLNGNDIGSRDAGAATIQAIRERGLTNLANVLQAAYDASSRIISDAASRAALSAPYSNFDAFISKINAIGKNLLDALNGIDAAGLTPELQGQLAAYKADLSSMSKVLVWGRLVNKLTESLQVFGEKLGTIAGALQLLAFTGNPAAAAAGWARSVPGVADIGLSMLVGGMMGSASAIAPGLMTGTTGGLYFLLMGSSTWSAYATKTGQNFNQVLAIVANALGMPGTIADPSQIPAEWKAAHGDLVNANVLKAGDGALIAMSSAGVYRINADHSGVSASRIDYLNSPGIAVRTADQYARDISEQQFGPNGQMNFQSQTLYDASGRKVSMTATGGVDHVFTVTYNPDGSRSEQMFNTASGKWVWTHEFDAAGLATKSIEATGNGNVSTTTFSSSNNNTVTTVTDGSGRIVQVTNWQNGFPAVASFEYFVDGGMRITTQLPDGRNVQNLNADGSRTSDYYGLDGHLRDRGVFRPDGSLAEKDIFSASGNIFSRGTYDATSHLTLTVEMDDAGRIRRKYEYNQSTGNVSKIQDFDEGGGLKKDWYYDASGKFVRAVEFMGHGAEYITEVRPDGSIVSYNPTAPANYDFGKALGPPRLPSTKIPFNPIVSPPGLTGSGRIIGPPGSSPGTNAPLPILKIQLPTPLPGQSPAPKPNYPVGVSEPDCFPGEVCVVIVGTGGDGGGGGGFAPMTMRQNVSLLTQSMAAFNPVVSGELTMPVPQERSTHSVLSANIH</sequence>
<dbReference type="Proteomes" id="UP000094776">
    <property type="component" value="Chromosome 2"/>
</dbReference>
<evidence type="ECO:0000313" key="1">
    <source>
        <dbReference type="EMBL" id="AOK18971.1"/>
    </source>
</evidence>
<gene>
    <name evidence="1" type="ORF">WT26_23640</name>
</gene>
<accession>A0A1B4PYG5</accession>
<dbReference type="AlphaFoldDB" id="A0A1B4PYG5"/>